<dbReference type="AlphaFoldDB" id="A0A8D0UAK5"/>
<feature type="chain" id="PRO_5034164383" evidence="2">
    <location>
        <begin position="19"/>
        <end position="77"/>
    </location>
</feature>
<proteinExistence type="predicted"/>
<keyword evidence="2" id="KW-0732">Signal</keyword>
<feature type="region of interest" description="Disordered" evidence="1">
    <location>
        <begin position="16"/>
        <end position="77"/>
    </location>
</feature>
<dbReference type="Ensembl" id="ENSSSCT00015092682.1">
    <property type="protein sequence ID" value="ENSSSCP00015037892.1"/>
    <property type="gene ID" value="ENSSSCG00015069159.1"/>
</dbReference>
<evidence type="ECO:0000313" key="3">
    <source>
        <dbReference type="Ensembl" id="ENSSSCP00015037892.1"/>
    </source>
</evidence>
<dbReference type="Proteomes" id="UP000694726">
    <property type="component" value="Unplaced"/>
</dbReference>
<protein>
    <submittedName>
        <fullName evidence="3">Uncharacterized protein</fullName>
    </submittedName>
</protein>
<name>A0A8D0UAK5_PIG</name>
<feature type="compositionally biased region" description="Polar residues" evidence="1">
    <location>
        <begin position="39"/>
        <end position="48"/>
    </location>
</feature>
<feature type="compositionally biased region" description="Low complexity" evidence="1">
    <location>
        <begin position="29"/>
        <end position="38"/>
    </location>
</feature>
<reference evidence="3" key="1">
    <citation type="submission" date="2025-08" db="UniProtKB">
        <authorList>
            <consortium name="Ensembl"/>
        </authorList>
    </citation>
    <scope>IDENTIFICATION</scope>
</reference>
<evidence type="ECO:0000256" key="2">
    <source>
        <dbReference type="SAM" id="SignalP"/>
    </source>
</evidence>
<sequence>MLPILLSVALLALSSAQGGSNEGPPYPLSARTTATRTSCSPFSPTSSWRTPGTTAPGRTTKTSPRPTSPGPTTPVIW</sequence>
<evidence type="ECO:0000256" key="1">
    <source>
        <dbReference type="SAM" id="MobiDB-lite"/>
    </source>
</evidence>
<organism evidence="3 4">
    <name type="scientific">Sus scrofa</name>
    <name type="common">Pig</name>
    <dbReference type="NCBI Taxonomy" id="9823"/>
    <lineage>
        <taxon>Eukaryota</taxon>
        <taxon>Metazoa</taxon>
        <taxon>Chordata</taxon>
        <taxon>Craniata</taxon>
        <taxon>Vertebrata</taxon>
        <taxon>Euteleostomi</taxon>
        <taxon>Mammalia</taxon>
        <taxon>Eutheria</taxon>
        <taxon>Laurasiatheria</taxon>
        <taxon>Artiodactyla</taxon>
        <taxon>Suina</taxon>
        <taxon>Suidae</taxon>
        <taxon>Sus</taxon>
    </lineage>
</organism>
<evidence type="ECO:0000313" key="4">
    <source>
        <dbReference type="Proteomes" id="UP000694726"/>
    </source>
</evidence>
<feature type="compositionally biased region" description="Pro residues" evidence="1">
    <location>
        <begin position="66"/>
        <end position="77"/>
    </location>
</feature>
<accession>A0A8D0UAK5</accession>
<feature type="signal peptide" evidence="2">
    <location>
        <begin position="1"/>
        <end position="18"/>
    </location>
</feature>
<feature type="compositionally biased region" description="Low complexity" evidence="1">
    <location>
        <begin position="49"/>
        <end position="65"/>
    </location>
</feature>